<reference evidence="1 2" key="1">
    <citation type="journal article" date="2019" name="Plant Biotechnol. J.">
        <title>The red bayberry genome and genetic basis of sex determination.</title>
        <authorList>
            <person name="Jia H.M."/>
            <person name="Jia H.J."/>
            <person name="Cai Q.L."/>
            <person name="Wang Y."/>
            <person name="Zhao H.B."/>
            <person name="Yang W.F."/>
            <person name="Wang G.Y."/>
            <person name="Li Y.H."/>
            <person name="Zhan D.L."/>
            <person name="Shen Y.T."/>
            <person name="Niu Q.F."/>
            <person name="Chang L."/>
            <person name="Qiu J."/>
            <person name="Zhao L."/>
            <person name="Xie H.B."/>
            <person name="Fu W.Y."/>
            <person name="Jin J."/>
            <person name="Li X.W."/>
            <person name="Jiao Y."/>
            <person name="Zhou C.C."/>
            <person name="Tu T."/>
            <person name="Chai C.Y."/>
            <person name="Gao J.L."/>
            <person name="Fan L.J."/>
            <person name="van de Weg E."/>
            <person name="Wang J.Y."/>
            <person name="Gao Z.S."/>
        </authorList>
    </citation>
    <scope>NUCLEOTIDE SEQUENCE [LARGE SCALE GENOMIC DNA]</scope>
    <source>
        <tissue evidence="1">Leaves</tissue>
    </source>
</reference>
<dbReference type="Proteomes" id="UP000516437">
    <property type="component" value="Chromosome 5"/>
</dbReference>
<protein>
    <submittedName>
        <fullName evidence="1">Late embryogenesis abundant protein Lea5</fullName>
    </submittedName>
</protein>
<dbReference type="Pfam" id="PF03242">
    <property type="entry name" value="LEA_3a"/>
    <property type="match status" value="1"/>
</dbReference>
<dbReference type="PANTHER" id="PTHR33509">
    <property type="entry name" value="LATE EMBRYOGENIS ABUNDANT PROTEIN 2-RELATED"/>
    <property type="match status" value="1"/>
</dbReference>
<name>A0A6A1VM73_9ROSI</name>
<comment type="caution">
    <text evidence="1">The sequence shown here is derived from an EMBL/GenBank/DDBJ whole genome shotgun (WGS) entry which is preliminary data.</text>
</comment>
<dbReference type="OrthoDB" id="1693956at2759"/>
<dbReference type="PANTHER" id="PTHR33509:SF5">
    <property type="entry name" value="PROTEIN SENESCENCE-ASSOCIATED GENE 21, MITOCHONDRIAL"/>
    <property type="match status" value="1"/>
</dbReference>
<accession>A0A6A1VM73</accession>
<evidence type="ECO:0000313" key="2">
    <source>
        <dbReference type="Proteomes" id="UP000516437"/>
    </source>
</evidence>
<dbReference type="EMBL" id="RXIC02000023">
    <property type="protein sequence ID" value="KAB1213972.1"/>
    <property type="molecule type" value="Genomic_DNA"/>
</dbReference>
<keyword evidence="2" id="KW-1185">Reference proteome</keyword>
<dbReference type="AlphaFoldDB" id="A0A6A1VM73"/>
<evidence type="ECO:0000313" key="1">
    <source>
        <dbReference type="EMBL" id="KAB1213972.1"/>
    </source>
</evidence>
<proteinExistence type="predicted"/>
<organism evidence="1 2">
    <name type="scientific">Morella rubra</name>
    <name type="common">Chinese bayberry</name>
    <dbReference type="NCBI Taxonomy" id="262757"/>
    <lineage>
        <taxon>Eukaryota</taxon>
        <taxon>Viridiplantae</taxon>
        <taxon>Streptophyta</taxon>
        <taxon>Embryophyta</taxon>
        <taxon>Tracheophyta</taxon>
        <taxon>Spermatophyta</taxon>
        <taxon>Magnoliopsida</taxon>
        <taxon>eudicotyledons</taxon>
        <taxon>Gunneridae</taxon>
        <taxon>Pentapetalae</taxon>
        <taxon>rosids</taxon>
        <taxon>fabids</taxon>
        <taxon>Fagales</taxon>
        <taxon>Myricaceae</taxon>
        <taxon>Morella</taxon>
    </lineage>
</organism>
<dbReference type="GO" id="GO:0006950">
    <property type="term" value="P:response to stress"/>
    <property type="evidence" value="ECO:0007669"/>
    <property type="project" value="TreeGrafter"/>
</dbReference>
<sequence>MARFLSQAKLLAASVADGSSLIIGRRGYVAASHASVSASFGRGGPRSGILRKAEEMAAIKEESGASSAWVPDPVNGYYRPISRAAEIDAVELREMLLNQRTRSH</sequence>
<gene>
    <name evidence="1" type="ORF">CJ030_MR5G017235</name>
</gene>
<dbReference type="GO" id="GO:0005739">
    <property type="term" value="C:mitochondrion"/>
    <property type="evidence" value="ECO:0007669"/>
    <property type="project" value="TreeGrafter"/>
</dbReference>
<dbReference type="InterPro" id="IPR004926">
    <property type="entry name" value="LEA_3a"/>
</dbReference>